<keyword evidence="1" id="KW-0732">Signal</keyword>
<dbReference type="Proteomes" id="UP000008221">
    <property type="component" value="Chromosome"/>
</dbReference>
<dbReference type="KEGG" id="ace:Acel_1428"/>
<dbReference type="OrthoDB" id="3774920at2"/>
<dbReference type="PROSITE" id="PS51257">
    <property type="entry name" value="PROKAR_LIPOPROTEIN"/>
    <property type="match status" value="1"/>
</dbReference>
<dbReference type="RefSeq" id="WP_011720263.1">
    <property type="nucleotide sequence ID" value="NC_008578.1"/>
</dbReference>
<dbReference type="HOGENOM" id="CLU_632578_0_0_11"/>
<protein>
    <recommendedName>
        <fullName evidence="4">Lipoprotein</fullName>
    </recommendedName>
</protein>
<accession>A0LUU0</accession>
<dbReference type="EMBL" id="CP000481">
    <property type="protein sequence ID" value="ABK53200.1"/>
    <property type="molecule type" value="Genomic_DNA"/>
</dbReference>
<evidence type="ECO:0000313" key="3">
    <source>
        <dbReference type="Proteomes" id="UP000008221"/>
    </source>
</evidence>
<evidence type="ECO:0000313" key="2">
    <source>
        <dbReference type="EMBL" id="ABK53200.1"/>
    </source>
</evidence>
<evidence type="ECO:0000256" key="1">
    <source>
        <dbReference type="SAM" id="SignalP"/>
    </source>
</evidence>
<dbReference type="AlphaFoldDB" id="A0LUU0"/>
<organism evidence="2 3">
    <name type="scientific">Acidothermus cellulolyticus (strain ATCC 43068 / DSM 8971 / 11B)</name>
    <dbReference type="NCBI Taxonomy" id="351607"/>
    <lineage>
        <taxon>Bacteria</taxon>
        <taxon>Bacillati</taxon>
        <taxon>Actinomycetota</taxon>
        <taxon>Actinomycetes</taxon>
        <taxon>Acidothermales</taxon>
        <taxon>Acidothermaceae</taxon>
        <taxon>Acidothermus</taxon>
    </lineage>
</organism>
<gene>
    <name evidence="2" type="ordered locus">Acel_1428</name>
</gene>
<sequence>MRRGQRELCLAALVVASLLAGCTTSPARMPSVTMTTKPPTTLLPPAAPSLGDRVIAPSATAASSLLLTPYAGRTPWVSLTEQHYEMGTTDIARVHTWSHYVVFSRVEGQPQIQTRRVDLLDLDTGRIRTIARSRWPAGVTDWAVGTGHFVAWTDEHSVPDDAHPAVAWELHLTDIETGTDRILASSHNVPEVYVPLPHAEDGLIVWMQFHTPGGWSSIQPAAWQVGVANGPALDVHVYDTATGVDRIVASGPQMADATITRRCVIVTEASQENVLAFRSADLVEIPVDGGAPVVAAHLDGSQSWGARNGWVSWLEPGINDPTSVWVMPVPTGCGKATPIEIDNGPANGYMLVTGPGFAAYQGATSDGDVLYVRAFDDHGARSLRQIAVPASPVYLDSAARVDIDGNRIVCGVWTRIEPSIDAQLVVVTVTITS</sequence>
<evidence type="ECO:0008006" key="4">
    <source>
        <dbReference type="Google" id="ProtNLM"/>
    </source>
</evidence>
<dbReference type="InParanoid" id="A0LUU0"/>
<feature type="signal peptide" evidence="1">
    <location>
        <begin position="1"/>
        <end position="27"/>
    </location>
</feature>
<reference evidence="2 3" key="1">
    <citation type="journal article" date="2009" name="Genome Res.">
        <title>Complete genome of the cellulolytic thermophile Acidothermus cellulolyticus 11B provides insights into its ecophysiological and evolutionary adaptations.</title>
        <authorList>
            <person name="Barabote R.D."/>
            <person name="Xie G."/>
            <person name="Leu D.H."/>
            <person name="Normand P."/>
            <person name="Necsulea A."/>
            <person name="Daubin V."/>
            <person name="Medigue C."/>
            <person name="Adney W.S."/>
            <person name="Xu X.C."/>
            <person name="Lapidus A."/>
            <person name="Parales R.E."/>
            <person name="Detter C."/>
            <person name="Pujic P."/>
            <person name="Bruce D."/>
            <person name="Lavire C."/>
            <person name="Challacombe J.F."/>
            <person name="Brettin T.S."/>
            <person name="Berry A.M."/>
        </authorList>
    </citation>
    <scope>NUCLEOTIDE SEQUENCE [LARGE SCALE GENOMIC DNA]</scope>
    <source>
        <strain evidence="3">ATCC 43068 / DSM 8971 / 11B</strain>
    </source>
</reference>
<keyword evidence="3" id="KW-1185">Reference proteome</keyword>
<name>A0LUU0_ACIC1</name>
<proteinExistence type="predicted"/>
<feature type="chain" id="PRO_5002626465" description="Lipoprotein" evidence="1">
    <location>
        <begin position="28"/>
        <end position="433"/>
    </location>
</feature>